<proteinExistence type="predicted"/>
<organism evidence="1 2">
    <name type="scientific">Devosia salina</name>
    <dbReference type="NCBI Taxonomy" id="2860336"/>
    <lineage>
        <taxon>Bacteria</taxon>
        <taxon>Pseudomonadati</taxon>
        <taxon>Pseudomonadota</taxon>
        <taxon>Alphaproteobacteria</taxon>
        <taxon>Hyphomicrobiales</taxon>
        <taxon>Devosiaceae</taxon>
        <taxon>Devosia</taxon>
    </lineage>
</organism>
<protein>
    <submittedName>
        <fullName evidence="1">Uncharacterized protein</fullName>
    </submittedName>
</protein>
<evidence type="ECO:0000313" key="1">
    <source>
        <dbReference type="EMBL" id="QYO78862.1"/>
    </source>
</evidence>
<reference evidence="1 2" key="1">
    <citation type="submission" date="2021-08" db="EMBL/GenBank/DDBJ databases">
        <title>Devosia salina sp. nov., isolated from the South China Sea sediment.</title>
        <authorList>
            <person name="Zhou Z."/>
        </authorList>
    </citation>
    <scope>NUCLEOTIDE SEQUENCE [LARGE SCALE GENOMIC DNA]</scope>
    <source>
        <strain evidence="1 2">SCS-3</strain>
    </source>
</reference>
<evidence type="ECO:0000313" key="2">
    <source>
        <dbReference type="Proteomes" id="UP000825799"/>
    </source>
</evidence>
<dbReference type="RefSeq" id="WP_220307314.1">
    <property type="nucleotide sequence ID" value="NZ_CP080590.1"/>
</dbReference>
<accession>A0ABX8WPG9</accession>
<gene>
    <name evidence="1" type="ORF">K1X15_10150</name>
</gene>
<keyword evidence="2" id="KW-1185">Reference proteome</keyword>
<sequence length="87" mass="9855">MNRRFDHLASSEAFPPVQGMSASLLRAFTEWRLRQTPPLTPNQALLSLLALALSVEGHLVLGPQIAEPEEDRQIEELAEVMRELHRK</sequence>
<dbReference type="EMBL" id="CP080590">
    <property type="protein sequence ID" value="QYO78862.1"/>
    <property type="molecule type" value="Genomic_DNA"/>
</dbReference>
<dbReference type="Proteomes" id="UP000825799">
    <property type="component" value="Chromosome"/>
</dbReference>
<name>A0ABX8WPG9_9HYPH</name>